<dbReference type="GO" id="GO:0001881">
    <property type="term" value="P:receptor recycling"/>
    <property type="evidence" value="ECO:0007669"/>
    <property type="project" value="InterPro"/>
</dbReference>
<evidence type="ECO:0000313" key="2">
    <source>
        <dbReference type="EMBL" id="KAK1152674.1"/>
    </source>
</evidence>
<keyword evidence="3" id="KW-1185">Reference proteome</keyword>
<accession>A0AAD8FTG8</accession>
<sequence length="238" mass="26982">MGQSQTIPLQPPDEKLDVVFEVFAQAVLHASQKLKQYLGFVDPQQTLRVSTSTLNAVFLIHFIGFCKEKGVDGCISTRAMTRQQEMLMGVSWIWTLTCSSRISEFQIAVRSVQTSGTYRATEADEDPYQKRLEQSISDLDRNKSCFDKLFDFSSSVGVNCMSLCIVYGLPGKPREIRGVRSKDLVRFKAGESGSFTEEMLLRYLQGADTFITTTEMIQNHLWKQSRSSDSEHVYVNFL</sequence>
<dbReference type="InterPro" id="IPR027985">
    <property type="entry name" value="Rab15_effector"/>
</dbReference>
<reference evidence="2" key="1">
    <citation type="submission" date="2022-02" db="EMBL/GenBank/DDBJ databases">
        <title>Atlantic sturgeon de novo genome assembly.</title>
        <authorList>
            <person name="Stock M."/>
            <person name="Klopp C."/>
            <person name="Guiguen Y."/>
            <person name="Cabau C."/>
            <person name="Parinello H."/>
            <person name="Santidrian Yebra-Pimentel E."/>
            <person name="Kuhl H."/>
            <person name="Dirks R.P."/>
            <person name="Guessner J."/>
            <person name="Wuertz S."/>
            <person name="Du K."/>
            <person name="Schartl M."/>
        </authorList>
    </citation>
    <scope>NUCLEOTIDE SEQUENCE</scope>
    <source>
        <strain evidence="2">STURGEONOMICS-FGT-2020</strain>
        <tissue evidence="2">Whole blood</tissue>
    </source>
</reference>
<dbReference type="Pfam" id="PF15208">
    <property type="entry name" value="Rab15_effector"/>
    <property type="match status" value="1"/>
</dbReference>
<protein>
    <submittedName>
        <fullName evidence="2">Rab15 effector protein-like</fullName>
    </submittedName>
</protein>
<dbReference type="PANTHER" id="PTHR36682">
    <property type="entry name" value="RAB15 EFFECTOR PROTEIN"/>
    <property type="match status" value="1"/>
</dbReference>
<dbReference type="AlphaFoldDB" id="A0AAD8FTG8"/>
<proteinExistence type="predicted"/>
<gene>
    <name evidence="2" type="primary">REP15</name>
    <name evidence="2" type="ORF">AOXY_G30775</name>
    <name evidence="1" type="ORF">AOXY_G31533</name>
</gene>
<evidence type="ECO:0000313" key="3">
    <source>
        <dbReference type="Proteomes" id="UP001230051"/>
    </source>
</evidence>
<dbReference type="EMBL" id="JAGXEW010000045">
    <property type="protein sequence ID" value="KAK1152674.1"/>
    <property type="molecule type" value="Genomic_DNA"/>
</dbReference>
<comment type="caution">
    <text evidence="2">The sequence shown here is derived from an EMBL/GenBank/DDBJ whole genome shotgun (WGS) entry which is preliminary data.</text>
</comment>
<organism evidence="2 3">
    <name type="scientific">Acipenser oxyrinchus oxyrinchus</name>
    <dbReference type="NCBI Taxonomy" id="40147"/>
    <lineage>
        <taxon>Eukaryota</taxon>
        <taxon>Metazoa</taxon>
        <taxon>Chordata</taxon>
        <taxon>Craniata</taxon>
        <taxon>Vertebrata</taxon>
        <taxon>Euteleostomi</taxon>
        <taxon>Actinopterygii</taxon>
        <taxon>Chondrostei</taxon>
        <taxon>Acipenseriformes</taxon>
        <taxon>Acipenseridae</taxon>
        <taxon>Acipenser</taxon>
    </lineage>
</organism>
<dbReference type="PANTHER" id="PTHR36682:SF1">
    <property type="entry name" value="RAB15 EFFECTOR PROTEIN"/>
    <property type="match status" value="1"/>
</dbReference>
<dbReference type="Proteomes" id="UP001230051">
    <property type="component" value="Unassembled WGS sequence"/>
</dbReference>
<name>A0AAD8FTG8_ACIOX</name>
<dbReference type="EMBL" id="JAGXEW010000047">
    <property type="protein sequence ID" value="KAK1152291.1"/>
    <property type="molecule type" value="Genomic_DNA"/>
</dbReference>
<evidence type="ECO:0000313" key="1">
    <source>
        <dbReference type="EMBL" id="KAK1152291.1"/>
    </source>
</evidence>